<keyword evidence="5 7" id="KW-0443">Lipid metabolism</keyword>
<evidence type="ECO:0000256" key="3">
    <source>
        <dbReference type="ARBA" id="ARBA00022679"/>
    </source>
</evidence>
<gene>
    <name evidence="7 9" type="primary">lpxD</name>
    <name evidence="9" type="ORF">JYB87_12085</name>
</gene>
<evidence type="ECO:0000256" key="6">
    <source>
        <dbReference type="ARBA" id="ARBA00023315"/>
    </source>
</evidence>
<dbReference type="EMBL" id="CP071503">
    <property type="protein sequence ID" value="QSX32505.1"/>
    <property type="molecule type" value="Genomic_DNA"/>
</dbReference>
<proteinExistence type="inferred from homology"/>
<keyword evidence="1 7" id="KW-0444">Lipid biosynthesis</keyword>
<evidence type="ECO:0000259" key="8">
    <source>
        <dbReference type="Pfam" id="PF04613"/>
    </source>
</evidence>
<comment type="function">
    <text evidence="7">Catalyzes the N-acylation of UDP-3-O-acylglucosamine using 3-hydroxyacyl-ACP as the acyl donor. Is involved in the biosynthesis of lipid A, a phosphorylated glycolipid that anchors the lipopolysaccharide to the outer membrane of the cell.</text>
</comment>
<evidence type="ECO:0000256" key="2">
    <source>
        <dbReference type="ARBA" id="ARBA00022556"/>
    </source>
</evidence>
<evidence type="ECO:0000256" key="5">
    <source>
        <dbReference type="ARBA" id="ARBA00023098"/>
    </source>
</evidence>
<sequence length="342" mass="35842">MKAVSLKQLAEHLGAELRGDGDITVSSVASLESATAGQVAFLSNPKLKQQLETTQASAVILKADMADSYSGNVLILQDPYVGFARTAQLLDTTPKAAELIHPSAVIDPSAKLGKGVAVAANAVIGANVIIGENAQIGAGTVISQDCVIGSDCILWANVTVYHNVHLGQACIIHSGAVLGSDGFGYANERGTWIKIPQTGGVRIGNRVEIGAGTTVDRGALEHTEIHDGCIIDNQVQIAHNDIIGENTAIAGCTVLAGSVTIGRYCIIGGACAISGHLTITDGVHLSGGTNVTNDVKEPGLYSSATVAMDNRLWRKNTVRFRQLDELFQRVRKLEKSVTPNEE</sequence>
<comment type="similarity">
    <text evidence="7">Belongs to the transferase hexapeptide repeat family. LpxD subfamily.</text>
</comment>
<dbReference type="Pfam" id="PF04613">
    <property type="entry name" value="LpxD"/>
    <property type="match status" value="1"/>
</dbReference>
<comment type="pathway">
    <text evidence="7">Bacterial outer membrane biogenesis; LPS lipid A biosynthesis.</text>
</comment>
<dbReference type="HAMAP" id="MF_00523">
    <property type="entry name" value="LpxD"/>
    <property type="match status" value="1"/>
</dbReference>
<organism evidence="9 10">
    <name type="scientific">Shewanella avicenniae</name>
    <dbReference type="NCBI Taxonomy" id="2814294"/>
    <lineage>
        <taxon>Bacteria</taxon>
        <taxon>Pseudomonadati</taxon>
        <taxon>Pseudomonadota</taxon>
        <taxon>Gammaproteobacteria</taxon>
        <taxon>Alteromonadales</taxon>
        <taxon>Shewanellaceae</taxon>
        <taxon>Shewanella</taxon>
    </lineage>
</organism>
<keyword evidence="3 7" id="KW-0808">Transferase</keyword>
<accession>A0ABX7QNN7</accession>
<dbReference type="SUPFAM" id="SSF51161">
    <property type="entry name" value="Trimeric LpxA-like enzymes"/>
    <property type="match status" value="1"/>
</dbReference>
<dbReference type="NCBIfam" id="TIGR01853">
    <property type="entry name" value="lipid_A_lpxD"/>
    <property type="match status" value="1"/>
</dbReference>
<evidence type="ECO:0000256" key="4">
    <source>
        <dbReference type="ARBA" id="ARBA00022737"/>
    </source>
</evidence>
<feature type="domain" description="UDP-3-O-[3-hydroxymyristoyl] glucosamine N-acyltransferase non-repeat region" evidence="8">
    <location>
        <begin position="22"/>
        <end position="89"/>
    </location>
</feature>
<keyword evidence="6 7" id="KW-0012">Acyltransferase</keyword>
<dbReference type="RefSeq" id="WP_207353748.1">
    <property type="nucleotide sequence ID" value="NZ_CP071503.1"/>
</dbReference>
<dbReference type="Pfam" id="PF00132">
    <property type="entry name" value="Hexapep"/>
    <property type="match status" value="2"/>
</dbReference>
<protein>
    <recommendedName>
        <fullName evidence="7">UDP-3-O-acylglucosamine N-acyltransferase</fullName>
        <ecNumber evidence="7">2.3.1.191</ecNumber>
    </recommendedName>
</protein>
<dbReference type="InterPro" id="IPR011004">
    <property type="entry name" value="Trimer_LpxA-like_sf"/>
</dbReference>
<dbReference type="InterPro" id="IPR007691">
    <property type="entry name" value="LpxD"/>
</dbReference>
<name>A0ABX7QNN7_9GAMM</name>
<dbReference type="InterPro" id="IPR020573">
    <property type="entry name" value="UDP_GlcNAc_AcTrfase_non-rep"/>
</dbReference>
<feature type="active site" description="Proton acceptor" evidence="7">
    <location>
        <position position="239"/>
    </location>
</feature>
<dbReference type="CDD" id="cd03352">
    <property type="entry name" value="LbH_LpxD"/>
    <property type="match status" value="1"/>
</dbReference>
<evidence type="ECO:0000313" key="9">
    <source>
        <dbReference type="EMBL" id="QSX32505.1"/>
    </source>
</evidence>
<keyword evidence="2 7" id="KW-0441">Lipid A biosynthesis</keyword>
<reference evidence="9 10" key="1">
    <citation type="submission" date="2021-03" db="EMBL/GenBank/DDBJ databases">
        <title>Novel species identification of genus Shewanella.</title>
        <authorList>
            <person name="Liu G."/>
            <person name="Zhang Q."/>
        </authorList>
    </citation>
    <scope>NUCLEOTIDE SEQUENCE [LARGE SCALE GENOMIC DNA]</scope>
    <source>
        <strain evidence="9 10">FJAT-51800</strain>
    </source>
</reference>
<dbReference type="InterPro" id="IPR001451">
    <property type="entry name" value="Hexapep"/>
</dbReference>
<comment type="subunit">
    <text evidence="7">Homotrimer.</text>
</comment>
<evidence type="ECO:0000256" key="7">
    <source>
        <dbReference type="HAMAP-Rule" id="MF_00523"/>
    </source>
</evidence>
<dbReference type="GO" id="GO:0103118">
    <property type="term" value="F:UDP-3-O-[(3R)-3-hydroxyacyl]-glucosamine N-acyltransferase activity"/>
    <property type="evidence" value="ECO:0007669"/>
    <property type="project" value="UniProtKB-EC"/>
</dbReference>
<dbReference type="PANTHER" id="PTHR43378">
    <property type="entry name" value="UDP-3-O-ACYLGLUCOSAMINE N-ACYLTRANSFERASE"/>
    <property type="match status" value="1"/>
</dbReference>
<dbReference type="EC" id="2.3.1.191" evidence="7"/>
<comment type="catalytic activity">
    <reaction evidence="7">
        <text>a UDP-3-O-[(3R)-3-hydroxyacyl]-alpha-D-glucosamine + a (3R)-hydroxyacyl-[ACP] = a UDP-2-N,3-O-bis[(3R)-3-hydroxyacyl]-alpha-D-glucosamine + holo-[ACP] + H(+)</text>
        <dbReference type="Rhea" id="RHEA:53836"/>
        <dbReference type="Rhea" id="RHEA-COMP:9685"/>
        <dbReference type="Rhea" id="RHEA-COMP:9945"/>
        <dbReference type="ChEBI" id="CHEBI:15378"/>
        <dbReference type="ChEBI" id="CHEBI:64479"/>
        <dbReference type="ChEBI" id="CHEBI:78827"/>
        <dbReference type="ChEBI" id="CHEBI:137740"/>
        <dbReference type="ChEBI" id="CHEBI:137748"/>
        <dbReference type="EC" id="2.3.1.191"/>
    </reaction>
</comment>
<dbReference type="Gene3D" id="1.20.5.170">
    <property type="match status" value="1"/>
</dbReference>
<evidence type="ECO:0000313" key="10">
    <source>
        <dbReference type="Proteomes" id="UP000662770"/>
    </source>
</evidence>
<dbReference type="Gene3D" id="3.40.1390.10">
    <property type="entry name" value="MurE/MurF, N-terminal domain"/>
    <property type="match status" value="1"/>
</dbReference>
<dbReference type="NCBIfam" id="NF002060">
    <property type="entry name" value="PRK00892.1"/>
    <property type="match status" value="1"/>
</dbReference>
<dbReference type="Gene3D" id="2.160.10.10">
    <property type="entry name" value="Hexapeptide repeat proteins"/>
    <property type="match status" value="1"/>
</dbReference>
<keyword evidence="4 7" id="KW-0677">Repeat</keyword>
<dbReference type="PANTHER" id="PTHR43378:SF2">
    <property type="entry name" value="UDP-3-O-ACYLGLUCOSAMINE N-ACYLTRANSFERASE 1, MITOCHONDRIAL-RELATED"/>
    <property type="match status" value="1"/>
</dbReference>
<evidence type="ECO:0000256" key="1">
    <source>
        <dbReference type="ARBA" id="ARBA00022516"/>
    </source>
</evidence>
<keyword evidence="10" id="KW-1185">Reference proteome</keyword>
<dbReference type="Proteomes" id="UP000662770">
    <property type="component" value="Chromosome"/>
</dbReference>